<gene>
    <name evidence="3" type="ORF">DSL72_008682</name>
</gene>
<dbReference type="InterPro" id="IPR036770">
    <property type="entry name" value="Ankyrin_rpt-contain_sf"/>
</dbReference>
<evidence type="ECO:0000256" key="1">
    <source>
        <dbReference type="ARBA" id="ARBA00022737"/>
    </source>
</evidence>
<dbReference type="OrthoDB" id="1577640at2759"/>
<keyword evidence="1" id="KW-0677">Repeat</keyword>
<reference evidence="3" key="1">
    <citation type="submission" date="2020-10" db="EMBL/GenBank/DDBJ databases">
        <title>Genome Sequence of Monilinia vaccinii-corymbosi Sheds Light on Mummy Berry Disease Infection of Blueberry and Mating Type.</title>
        <authorList>
            <person name="Yow A.G."/>
            <person name="Zhang Y."/>
            <person name="Bansal K."/>
            <person name="Eacker S.M."/>
            <person name="Sullivan S."/>
            <person name="Liachko I."/>
            <person name="Cubeta M.A."/>
            <person name="Rollins J.A."/>
            <person name="Ashrafi H."/>
        </authorList>
    </citation>
    <scope>NUCLEOTIDE SEQUENCE</scope>
    <source>
        <strain evidence="3">RL-1</strain>
    </source>
</reference>
<dbReference type="PANTHER" id="PTHR24198:SF194">
    <property type="entry name" value="INVERSIN-A"/>
    <property type="match status" value="1"/>
</dbReference>
<organism evidence="3 4">
    <name type="scientific">Monilinia vaccinii-corymbosi</name>
    <dbReference type="NCBI Taxonomy" id="61207"/>
    <lineage>
        <taxon>Eukaryota</taxon>
        <taxon>Fungi</taxon>
        <taxon>Dikarya</taxon>
        <taxon>Ascomycota</taxon>
        <taxon>Pezizomycotina</taxon>
        <taxon>Leotiomycetes</taxon>
        <taxon>Helotiales</taxon>
        <taxon>Sclerotiniaceae</taxon>
        <taxon>Monilinia</taxon>
    </lineage>
</organism>
<dbReference type="Pfam" id="PF12796">
    <property type="entry name" value="Ank_2"/>
    <property type="match status" value="1"/>
</dbReference>
<dbReference type="SMART" id="SM00248">
    <property type="entry name" value="ANK"/>
    <property type="match status" value="6"/>
</dbReference>
<accession>A0A8A3PRS6</accession>
<name>A0A8A3PRS6_9HELO</name>
<dbReference type="Gene3D" id="1.25.40.20">
    <property type="entry name" value="Ankyrin repeat-containing domain"/>
    <property type="match status" value="2"/>
</dbReference>
<dbReference type="Proteomes" id="UP000672032">
    <property type="component" value="Chromosome 9"/>
</dbReference>
<dbReference type="Pfam" id="PF00023">
    <property type="entry name" value="Ank"/>
    <property type="match status" value="1"/>
</dbReference>
<evidence type="ECO:0000313" key="3">
    <source>
        <dbReference type="EMBL" id="QSZ37584.1"/>
    </source>
</evidence>
<dbReference type="PRINTS" id="PR01415">
    <property type="entry name" value="ANKYRIN"/>
</dbReference>
<dbReference type="AlphaFoldDB" id="A0A8A3PRS6"/>
<protein>
    <submittedName>
        <fullName evidence="3">Uncharacterized protein</fullName>
    </submittedName>
</protein>
<sequence length="395" mass="43207">MEDGLPPIVQGIKSGDTKIVNLQQQHGAVLLELYKSSSRFVFSLSAAPNSGMCTHLHDNGINDWHQKKIISIQGHFIPGLSRIEATKWHPPDRITRYRSVGIKNVTPLHMASFRGSKEALQYAMEFGNDMDVNIAASFGATPLFFAVYGGKDDIVEFLVSLGANLNDLYGPCKWSPLHLAAAIGNKAVVEILMRYGADIQARDSIGMTPARLALDRKHKHIASILNERWAKLLPSSRIHSASDTLDLDVKIVKDDRSVSAAIEDAILRRDLSTLKYLLQNGDSIKGSCSCGCSPLLMALNSGRKRMYHFLIDAGASLEGVVACPVPMPTSGYTPLHFTALYGDEQPVEKILKAGQSYQAQGVYLLQLAVCNGHSACVRVRVMTSMENAMSTRKQA</sequence>
<evidence type="ECO:0000256" key="2">
    <source>
        <dbReference type="ARBA" id="ARBA00023043"/>
    </source>
</evidence>
<keyword evidence="4" id="KW-1185">Reference proteome</keyword>
<proteinExistence type="predicted"/>
<dbReference type="EMBL" id="CP063413">
    <property type="protein sequence ID" value="QSZ37584.1"/>
    <property type="molecule type" value="Genomic_DNA"/>
</dbReference>
<dbReference type="InterPro" id="IPR002110">
    <property type="entry name" value="Ankyrin_rpt"/>
</dbReference>
<evidence type="ECO:0000313" key="4">
    <source>
        <dbReference type="Proteomes" id="UP000672032"/>
    </source>
</evidence>
<dbReference type="SUPFAM" id="SSF48403">
    <property type="entry name" value="Ankyrin repeat"/>
    <property type="match status" value="1"/>
</dbReference>
<dbReference type="PANTHER" id="PTHR24198">
    <property type="entry name" value="ANKYRIN REPEAT AND PROTEIN KINASE DOMAIN-CONTAINING PROTEIN"/>
    <property type="match status" value="1"/>
</dbReference>
<keyword evidence="2" id="KW-0040">ANK repeat</keyword>